<reference evidence="1 2" key="1">
    <citation type="submission" date="2014-10" db="EMBL/GenBank/DDBJ databases">
        <title>Characterization of phage pPM_01 specific to Proteus mirabilis.</title>
        <authorList>
            <person name="Wirjon I.A."/>
            <person name="Mat Arip Y."/>
        </authorList>
    </citation>
    <scope>NUCLEOTIDE SEQUENCE [LARGE SCALE GENOMIC DNA]</scope>
</reference>
<organism evidence="1 2">
    <name type="scientific">Proteus phage pPM_01</name>
    <dbReference type="NCBI Taxonomy" id="1567485"/>
    <lineage>
        <taxon>Viruses</taxon>
        <taxon>Duplodnaviria</taxon>
        <taxon>Heunggongvirae</taxon>
        <taxon>Uroviricota</taxon>
        <taxon>Caudoviricetes</taxon>
        <taxon>Casjensviridae</taxon>
        <taxon>Lavrentievavirus</taxon>
        <taxon>Lavrentievavirus pPM01</taxon>
    </lineage>
</organism>
<evidence type="ECO:0000313" key="2">
    <source>
        <dbReference type="Proteomes" id="UP000031807"/>
    </source>
</evidence>
<dbReference type="Proteomes" id="UP000031807">
    <property type="component" value="Segment"/>
</dbReference>
<sequence>MNDGDLDIMALPPIKDFAGYDGPLDHPIIMPVPSLMRAEVYVSHDLKDIEINGVFRDGTYSASRWTGSCPELEEQFLFLAELLKDDFKEKCILPFRVGRDKSELREVDRFIPGITGNIGFEVYLHDTGDFGTKYTQKYLANSKMTGEKDDGGLVSASIVSAYGFGELTPVSREVIDVVRIYERRYQISHRLNLMDDEGYLLSLAPGELKRVDAVRTAEFYFEQGYPNVIILNSGRPYNSDATGQMYYYSPETYDL</sequence>
<dbReference type="RefSeq" id="YP_009199636.1">
    <property type="nucleotide sequence ID" value="NC_028812.1"/>
</dbReference>
<keyword evidence="2" id="KW-1185">Reference proteome</keyword>
<gene>
    <name evidence="1" type="ORF">pPM01_0023</name>
</gene>
<name>A0A0B4SKQ0_9CAUD</name>
<evidence type="ECO:0000313" key="1">
    <source>
        <dbReference type="EMBL" id="AJA41272.1"/>
    </source>
</evidence>
<dbReference type="KEGG" id="vg:26626747"/>
<dbReference type="GeneID" id="26626747"/>
<accession>A0A0B4SKQ0</accession>
<proteinExistence type="predicted"/>
<dbReference type="EMBL" id="KP063118">
    <property type="protein sequence ID" value="AJA41272.1"/>
    <property type="molecule type" value="Genomic_DNA"/>
</dbReference>
<protein>
    <submittedName>
        <fullName evidence="1">Uncharacterized protein</fullName>
    </submittedName>
</protein>